<proteinExistence type="predicted"/>
<gene>
    <name evidence="2" type="ORF">WS70_07495</name>
</gene>
<dbReference type="EMBL" id="CP013386">
    <property type="protein sequence ID" value="AOJ01687.1"/>
    <property type="molecule type" value="Genomic_DNA"/>
</dbReference>
<dbReference type="KEGG" id="buu:WS70_07495"/>
<reference evidence="2 3" key="1">
    <citation type="submission" date="2015-12" db="EMBL/GenBank/DDBJ databases">
        <title>Diversity of Burkholderia near neighbor genomes.</title>
        <authorList>
            <person name="Sahl J."/>
            <person name="Wagner D."/>
            <person name="Keim P."/>
        </authorList>
    </citation>
    <scope>NUCLEOTIDE SEQUENCE [LARGE SCALE GENOMIC DNA]</scope>
    <source>
        <strain evidence="2 3">BDU6</strain>
    </source>
</reference>
<evidence type="ECO:0000313" key="2">
    <source>
        <dbReference type="EMBL" id="AOJ01687.1"/>
    </source>
</evidence>
<dbReference type="AlphaFoldDB" id="A0A1B4FDE2"/>
<protein>
    <submittedName>
        <fullName evidence="2">Uncharacterized protein</fullName>
    </submittedName>
</protein>
<name>A0A1B4FDE2_9BURK</name>
<accession>A0A1B4FDE2</accession>
<sequence>MQRISRNSNDRLSARRSTRARAFSVGSLTNSPCCAPAGSAPVRNVITAYPQCGWDVLAKRERHRRRTAIVDAPDDRRDFAGTSRGVR</sequence>
<evidence type="ECO:0000256" key="1">
    <source>
        <dbReference type="SAM" id="MobiDB-lite"/>
    </source>
</evidence>
<organism evidence="2 3">
    <name type="scientific">Burkholderia mayonis</name>
    <dbReference type="NCBI Taxonomy" id="1385591"/>
    <lineage>
        <taxon>Bacteria</taxon>
        <taxon>Pseudomonadati</taxon>
        <taxon>Pseudomonadota</taxon>
        <taxon>Betaproteobacteria</taxon>
        <taxon>Burkholderiales</taxon>
        <taxon>Burkholderiaceae</taxon>
        <taxon>Burkholderia</taxon>
        <taxon>pseudomallei group</taxon>
    </lineage>
</organism>
<dbReference type="Proteomes" id="UP000062519">
    <property type="component" value="Chromosome 1"/>
</dbReference>
<keyword evidence="3" id="KW-1185">Reference proteome</keyword>
<feature type="region of interest" description="Disordered" evidence="1">
    <location>
        <begin position="1"/>
        <end position="20"/>
    </location>
</feature>
<evidence type="ECO:0000313" key="3">
    <source>
        <dbReference type="Proteomes" id="UP000062519"/>
    </source>
</evidence>